<dbReference type="AlphaFoldDB" id="A0AAD4W3P2"/>
<feature type="region of interest" description="Disordered" evidence="1">
    <location>
        <begin position="85"/>
        <end position="133"/>
    </location>
</feature>
<feature type="compositionally biased region" description="Polar residues" evidence="1">
    <location>
        <begin position="85"/>
        <end position="95"/>
    </location>
</feature>
<keyword evidence="3" id="KW-1185">Reference proteome</keyword>
<feature type="compositionally biased region" description="Low complexity" evidence="1">
    <location>
        <begin position="110"/>
        <end position="121"/>
    </location>
</feature>
<evidence type="ECO:0000313" key="2">
    <source>
        <dbReference type="EMBL" id="KAI5335011.1"/>
    </source>
</evidence>
<proteinExistence type="predicted"/>
<evidence type="ECO:0000313" key="3">
    <source>
        <dbReference type="Proteomes" id="UP001054821"/>
    </source>
</evidence>
<sequence>MDFSGDQRCRCTSLSLHRSATGHSHGGGWVAGWVGLWVLKGWEEEEGVLWVVMGKEKFLGVLRKPLQTPTPQPVVDSQNFISDFPSSISVGRSNESTIDPSSSPTPPQSSPSQSPSADDTPLVPSPASSNLSDVNHINLNADGRETFVQINMYYFTFSL</sequence>
<comment type="caution">
    <text evidence="2">The sequence shown here is derived from an EMBL/GenBank/DDBJ whole genome shotgun (WGS) entry which is preliminary data.</text>
</comment>
<dbReference type="EMBL" id="JAJFAZ020000004">
    <property type="protein sequence ID" value="KAI5335011.1"/>
    <property type="molecule type" value="Genomic_DNA"/>
</dbReference>
<gene>
    <name evidence="2" type="ORF">L3X38_025144</name>
</gene>
<accession>A0AAD4W3P2</accession>
<organism evidence="2 3">
    <name type="scientific">Prunus dulcis</name>
    <name type="common">Almond</name>
    <name type="synonym">Amygdalus dulcis</name>
    <dbReference type="NCBI Taxonomy" id="3755"/>
    <lineage>
        <taxon>Eukaryota</taxon>
        <taxon>Viridiplantae</taxon>
        <taxon>Streptophyta</taxon>
        <taxon>Embryophyta</taxon>
        <taxon>Tracheophyta</taxon>
        <taxon>Spermatophyta</taxon>
        <taxon>Magnoliopsida</taxon>
        <taxon>eudicotyledons</taxon>
        <taxon>Gunneridae</taxon>
        <taxon>Pentapetalae</taxon>
        <taxon>rosids</taxon>
        <taxon>fabids</taxon>
        <taxon>Rosales</taxon>
        <taxon>Rosaceae</taxon>
        <taxon>Amygdaloideae</taxon>
        <taxon>Amygdaleae</taxon>
        <taxon>Prunus</taxon>
    </lineage>
</organism>
<protein>
    <submittedName>
        <fullName evidence="2">Uncharacterized protein</fullName>
    </submittedName>
</protein>
<evidence type="ECO:0000256" key="1">
    <source>
        <dbReference type="SAM" id="MobiDB-lite"/>
    </source>
</evidence>
<reference evidence="2 3" key="1">
    <citation type="journal article" date="2022" name="G3 (Bethesda)">
        <title>Whole-genome sequence and methylome profiling of the almond [Prunus dulcis (Mill.) D.A. Webb] cultivar 'Nonpareil'.</title>
        <authorList>
            <person name="D'Amico-Willman K.M."/>
            <person name="Ouma W.Z."/>
            <person name="Meulia T."/>
            <person name="Sideli G.M."/>
            <person name="Gradziel T.M."/>
            <person name="Fresnedo-Ramirez J."/>
        </authorList>
    </citation>
    <scope>NUCLEOTIDE SEQUENCE [LARGE SCALE GENOMIC DNA]</scope>
    <source>
        <strain evidence="2">Clone GOH B32 T37-40</strain>
    </source>
</reference>
<name>A0AAD4W3P2_PRUDU</name>
<dbReference type="Proteomes" id="UP001054821">
    <property type="component" value="Chromosome 4"/>
</dbReference>